<accession>A0AAI8VI60</accession>
<protein>
    <submittedName>
        <fullName evidence="1">Uu.00g127540.m01.CDS01</fullName>
    </submittedName>
</protein>
<gene>
    <name evidence="1" type="ORF">KHLLAP_LOCUS5828</name>
</gene>
<reference evidence="1" key="1">
    <citation type="submission" date="2023-10" db="EMBL/GenBank/DDBJ databases">
        <authorList>
            <person name="Hackl T."/>
        </authorList>
    </citation>
    <scope>NUCLEOTIDE SEQUENCE</scope>
</reference>
<dbReference type="EMBL" id="CAUWAG010000007">
    <property type="protein sequence ID" value="CAJ2505360.1"/>
    <property type="molecule type" value="Genomic_DNA"/>
</dbReference>
<evidence type="ECO:0000313" key="1">
    <source>
        <dbReference type="EMBL" id="CAJ2505360.1"/>
    </source>
</evidence>
<dbReference type="AlphaFoldDB" id="A0AAI8VI60"/>
<name>A0AAI8VI60_9PEZI</name>
<sequence>MIDPVAAALAAGWMIAVPWIRRVVWIRESDGDLRGDTINSTFEEVTLALRGASADNDAAVSQRVGRTLKRPIDLTKEAEVFPAG</sequence>
<keyword evidence="2" id="KW-1185">Reference proteome</keyword>
<comment type="caution">
    <text evidence="1">The sequence shown here is derived from an EMBL/GenBank/DDBJ whole genome shotgun (WGS) entry which is preliminary data.</text>
</comment>
<organism evidence="1 2">
    <name type="scientific">Anthostomella pinea</name>
    <dbReference type="NCBI Taxonomy" id="933095"/>
    <lineage>
        <taxon>Eukaryota</taxon>
        <taxon>Fungi</taxon>
        <taxon>Dikarya</taxon>
        <taxon>Ascomycota</taxon>
        <taxon>Pezizomycotina</taxon>
        <taxon>Sordariomycetes</taxon>
        <taxon>Xylariomycetidae</taxon>
        <taxon>Xylariales</taxon>
        <taxon>Xylariaceae</taxon>
        <taxon>Anthostomella</taxon>
    </lineage>
</organism>
<evidence type="ECO:0000313" key="2">
    <source>
        <dbReference type="Proteomes" id="UP001295740"/>
    </source>
</evidence>
<proteinExistence type="predicted"/>
<dbReference type="Proteomes" id="UP001295740">
    <property type="component" value="Unassembled WGS sequence"/>
</dbReference>